<evidence type="ECO:0000259" key="1">
    <source>
        <dbReference type="PROSITE" id="PS50824"/>
    </source>
</evidence>
<proteinExistence type="predicted"/>
<protein>
    <recommendedName>
        <fullName evidence="1">Pyrin domain-containing protein</fullName>
    </recommendedName>
</protein>
<name>A0A4W5PQV2_9TELE</name>
<evidence type="ECO:0000313" key="2">
    <source>
        <dbReference type="Ensembl" id="ENSHHUP00000064015.1"/>
    </source>
</evidence>
<keyword evidence="3" id="KW-1185">Reference proteome</keyword>
<accession>A0A4W5PQV2</accession>
<dbReference type="Pfam" id="PF02758">
    <property type="entry name" value="PYRIN"/>
    <property type="match status" value="1"/>
</dbReference>
<dbReference type="InterPro" id="IPR004020">
    <property type="entry name" value="DAPIN"/>
</dbReference>
<reference evidence="3" key="1">
    <citation type="submission" date="2018-06" db="EMBL/GenBank/DDBJ databases">
        <title>Genome assembly of Danube salmon.</title>
        <authorList>
            <person name="Macqueen D.J."/>
            <person name="Gundappa M.K."/>
        </authorList>
    </citation>
    <scope>NUCLEOTIDE SEQUENCE [LARGE SCALE GENOMIC DNA]</scope>
</reference>
<dbReference type="GeneTree" id="ENSGT01140000282809"/>
<dbReference type="AlphaFoldDB" id="A0A4W5PQV2"/>
<reference evidence="2" key="3">
    <citation type="submission" date="2025-09" db="UniProtKB">
        <authorList>
            <consortium name="Ensembl"/>
        </authorList>
    </citation>
    <scope>IDENTIFICATION</scope>
</reference>
<dbReference type="Ensembl" id="ENSHHUT00000066183.1">
    <property type="protein sequence ID" value="ENSHHUP00000064015.1"/>
    <property type="gene ID" value="ENSHHUG00000037807.1"/>
</dbReference>
<reference evidence="2" key="2">
    <citation type="submission" date="2025-08" db="UniProtKB">
        <authorList>
            <consortium name="Ensembl"/>
        </authorList>
    </citation>
    <scope>IDENTIFICATION</scope>
</reference>
<dbReference type="PROSITE" id="PS50824">
    <property type="entry name" value="DAPIN"/>
    <property type="match status" value="1"/>
</dbReference>
<evidence type="ECO:0000313" key="3">
    <source>
        <dbReference type="Proteomes" id="UP000314982"/>
    </source>
</evidence>
<dbReference type="Gene3D" id="1.10.533.10">
    <property type="entry name" value="Death Domain, Fas"/>
    <property type="match status" value="1"/>
</dbReference>
<sequence>KMFQWFLNQDMLEGFISIPRSRLENADRQDTVDKMVETYGPEGAVKISLEILRKMDENNLYGHCNLLPWPHLQSSCLLAACLRHVHADEQGPWASFFWCFSESVERPL</sequence>
<dbReference type="Proteomes" id="UP000314982">
    <property type="component" value="Unassembled WGS sequence"/>
</dbReference>
<dbReference type="SUPFAM" id="SSF47986">
    <property type="entry name" value="DEATH domain"/>
    <property type="match status" value="1"/>
</dbReference>
<dbReference type="SMART" id="SM01289">
    <property type="entry name" value="PYRIN"/>
    <property type="match status" value="1"/>
</dbReference>
<organism evidence="2 3">
    <name type="scientific">Hucho hucho</name>
    <name type="common">huchen</name>
    <dbReference type="NCBI Taxonomy" id="62062"/>
    <lineage>
        <taxon>Eukaryota</taxon>
        <taxon>Metazoa</taxon>
        <taxon>Chordata</taxon>
        <taxon>Craniata</taxon>
        <taxon>Vertebrata</taxon>
        <taxon>Euteleostomi</taxon>
        <taxon>Actinopterygii</taxon>
        <taxon>Neopterygii</taxon>
        <taxon>Teleostei</taxon>
        <taxon>Protacanthopterygii</taxon>
        <taxon>Salmoniformes</taxon>
        <taxon>Salmonidae</taxon>
        <taxon>Salmoninae</taxon>
        <taxon>Hucho</taxon>
    </lineage>
</organism>
<dbReference type="InterPro" id="IPR011029">
    <property type="entry name" value="DEATH-like_dom_sf"/>
</dbReference>
<feature type="domain" description="Pyrin" evidence="1">
    <location>
        <begin position="1"/>
        <end position="73"/>
    </location>
</feature>
<dbReference type="STRING" id="62062.ENSHHUP00000064015"/>
<dbReference type="CDD" id="cd08321">
    <property type="entry name" value="Pyrin_ASC-like"/>
    <property type="match status" value="1"/>
</dbReference>